<dbReference type="InterPro" id="IPR051549">
    <property type="entry name" value="PEP_Utilizing_Enz"/>
</dbReference>
<feature type="domain" description="PEP-utilising enzyme mobile" evidence="2">
    <location>
        <begin position="639"/>
        <end position="710"/>
    </location>
</feature>
<dbReference type="SUPFAM" id="SSF56059">
    <property type="entry name" value="Glutathione synthetase ATP-binding domain-like"/>
    <property type="match status" value="1"/>
</dbReference>
<protein>
    <recommendedName>
        <fullName evidence="6">Phosphoenolpyruvate synthase</fullName>
    </recommendedName>
</protein>
<dbReference type="InterPro" id="IPR002192">
    <property type="entry name" value="PPDK_AMP/ATP-bd"/>
</dbReference>
<feature type="domain" description="Pyruvate phosphate dikinase AMP/ATP-binding" evidence="3">
    <location>
        <begin position="1"/>
        <end position="146"/>
    </location>
</feature>
<dbReference type="Proteomes" id="UP001497623">
    <property type="component" value="Unassembled WGS sequence"/>
</dbReference>
<evidence type="ECO:0008006" key="6">
    <source>
        <dbReference type="Google" id="ProtNLM"/>
    </source>
</evidence>
<comment type="similarity">
    <text evidence="1">Belongs to the PEP-utilizing enzyme family.</text>
</comment>
<dbReference type="Pfam" id="PF01326">
    <property type="entry name" value="PPDK_N"/>
    <property type="match status" value="1"/>
</dbReference>
<proteinExistence type="inferred from homology"/>
<dbReference type="GO" id="GO:0005524">
    <property type="term" value="F:ATP binding"/>
    <property type="evidence" value="ECO:0007669"/>
    <property type="project" value="InterPro"/>
</dbReference>
<dbReference type="Pfam" id="PF00391">
    <property type="entry name" value="PEP-utilizers"/>
    <property type="match status" value="1"/>
</dbReference>
<dbReference type="PANTHER" id="PTHR43615">
    <property type="entry name" value="PHOSPHOENOLPYRUVATE SYNTHASE-RELATED"/>
    <property type="match status" value="1"/>
</dbReference>
<evidence type="ECO:0000256" key="1">
    <source>
        <dbReference type="ARBA" id="ARBA00007837"/>
    </source>
</evidence>
<feature type="non-terminal residue" evidence="4">
    <location>
        <position position="723"/>
    </location>
</feature>
<dbReference type="EMBL" id="CAXKWB010005598">
    <property type="protein sequence ID" value="CAL4079207.1"/>
    <property type="molecule type" value="Genomic_DNA"/>
</dbReference>
<name>A0AAV2QEA2_MEGNR</name>
<dbReference type="Gene3D" id="3.50.30.10">
    <property type="entry name" value="Phosphohistidine domain"/>
    <property type="match status" value="1"/>
</dbReference>
<dbReference type="GO" id="GO:0016301">
    <property type="term" value="F:kinase activity"/>
    <property type="evidence" value="ECO:0007669"/>
    <property type="project" value="InterPro"/>
</dbReference>
<dbReference type="InterPro" id="IPR008279">
    <property type="entry name" value="PEP-util_enz_mobile_dom"/>
</dbReference>
<comment type="caution">
    <text evidence="4">The sequence shown here is derived from an EMBL/GenBank/DDBJ whole genome shotgun (WGS) entry which is preliminary data.</text>
</comment>
<evidence type="ECO:0000313" key="5">
    <source>
        <dbReference type="Proteomes" id="UP001497623"/>
    </source>
</evidence>
<evidence type="ECO:0000259" key="2">
    <source>
        <dbReference type="Pfam" id="PF00391"/>
    </source>
</evidence>
<accession>A0AAV2QEA2</accession>
<dbReference type="PANTHER" id="PTHR43615:SF1">
    <property type="entry name" value="PPDK_N DOMAIN-CONTAINING PROTEIN"/>
    <property type="match status" value="1"/>
</dbReference>
<organism evidence="4 5">
    <name type="scientific">Meganyctiphanes norvegica</name>
    <name type="common">Northern krill</name>
    <name type="synonym">Thysanopoda norvegica</name>
    <dbReference type="NCBI Taxonomy" id="48144"/>
    <lineage>
        <taxon>Eukaryota</taxon>
        <taxon>Metazoa</taxon>
        <taxon>Ecdysozoa</taxon>
        <taxon>Arthropoda</taxon>
        <taxon>Crustacea</taxon>
        <taxon>Multicrustacea</taxon>
        <taxon>Malacostraca</taxon>
        <taxon>Eumalacostraca</taxon>
        <taxon>Eucarida</taxon>
        <taxon>Euphausiacea</taxon>
        <taxon>Euphausiidae</taxon>
        <taxon>Meganyctiphanes</taxon>
    </lineage>
</organism>
<dbReference type="SUPFAM" id="SSF52009">
    <property type="entry name" value="Phosphohistidine domain"/>
    <property type="match status" value="1"/>
</dbReference>
<dbReference type="InterPro" id="IPR036637">
    <property type="entry name" value="Phosphohistidine_dom_sf"/>
</dbReference>
<evidence type="ECO:0000313" key="4">
    <source>
        <dbReference type="EMBL" id="CAL4079207.1"/>
    </source>
</evidence>
<reference evidence="4 5" key="1">
    <citation type="submission" date="2024-05" db="EMBL/GenBank/DDBJ databases">
        <authorList>
            <person name="Wallberg A."/>
        </authorList>
    </citation>
    <scope>NUCLEOTIDE SEQUENCE [LARGE SCALE GENOMIC DNA]</scope>
</reference>
<sequence>MAVVIQEMVEAEVAGVLFTSDPVTGNPSIITITANYGLGESVVSASAEPDTITLKKSWRNKLTVINKALGSKKTKMVMDDNGGTLEVAVEDKATDSICLNDSMALRLADISLYVQDAFGSPRDIEFALAENCVYLLQARPITNNNTWTDFELIHEQDTAVIADHELLTKANTGEVFPGGISPLTVSILPSALSICLESHFKAVQLKNNNFHIITNNLGVSHQHIFLNMLSMCYRCNESKLTPVVEALDLNVFGHRVTTEQFLSWGIQRNGYLNTFERVYTSLMAFSDIFFNSRRVNTAKKYFNKYHIKYEQANDAATLFNAIQAALPDLFTSIKTHLSTSSASSLMQVIALITLSEGKNEISDDNVCDMASLLGSFGGVESADVPSALKALIKNVVEVSDENMYDIATLLGSVGEVWSTELPLALKISFKSMVTMHGHNIQIRFDFESKSWGMDPRHLVENLQMMVRHPASFQTPSKQVDLQESLENIKSTVKPSTKRALKFILPICRKAVVLRETTKSLLIKNVDALRLSYRKLGHLMVTEGRLPGADLIFYLKNQEIRQLIETRSSTFITKAMRRKRLQSHLEKLKFPEISVGCPKPIKEISKKLHLGGDRFSRTPVHHEAVKGTDIKTHLKNRTDIQNGEILVTYSTDVGWTPYFPLLGGVITEIGGLISHGAVVAREYGLPCIVGAALATQIIHSGDVIVLDGSAGTITVIEDRGKKPV</sequence>
<evidence type="ECO:0000259" key="3">
    <source>
        <dbReference type="Pfam" id="PF01326"/>
    </source>
</evidence>
<dbReference type="Gene3D" id="3.30.470.20">
    <property type="entry name" value="ATP-grasp fold, B domain"/>
    <property type="match status" value="1"/>
</dbReference>
<gene>
    <name evidence="4" type="ORF">MNOR_LOCUS10874</name>
</gene>
<dbReference type="AlphaFoldDB" id="A0AAV2QEA2"/>
<keyword evidence="5" id="KW-1185">Reference proteome</keyword>